<reference evidence="1" key="1">
    <citation type="submission" date="2020-07" db="EMBL/GenBank/DDBJ databases">
        <authorList>
            <person name="Nazaruddin N."/>
        </authorList>
    </citation>
    <scope>NUCLEOTIDE SEQUENCE</scope>
</reference>
<organism evidence="1 2">
    <name type="scientific">Heterotrigona itama</name>
    <dbReference type="NCBI Taxonomy" id="395501"/>
    <lineage>
        <taxon>Eukaryota</taxon>
        <taxon>Metazoa</taxon>
        <taxon>Ecdysozoa</taxon>
        <taxon>Arthropoda</taxon>
        <taxon>Hexapoda</taxon>
        <taxon>Insecta</taxon>
        <taxon>Pterygota</taxon>
        <taxon>Neoptera</taxon>
        <taxon>Endopterygota</taxon>
        <taxon>Hymenoptera</taxon>
        <taxon>Apocrita</taxon>
        <taxon>Aculeata</taxon>
        <taxon>Apoidea</taxon>
        <taxon>Anthophila</taxon>
        <taxon>Apidae</taxon>
        <taxon>Heterotrigona</taxon>
    </lineage>
</organism>
<dbReference type="AlphaFoldDB" id="A0A6V7H7V6"/>
<dbReference type="Proteomes" id="UP000752696">
    <property type="component" value="Unassembled WGS sequence"/>
</dbReference>
<sequence>MIREILENVEIKVKSKMQRRKIGTSFSKEVKPISVKEDKSKYCLRESTAKRTSFEKLLLKRCSHFTLYTPHAVNCILNLKIRKSISEHELKGPLGTFLLQIMKQKTEKLKEFLAKVEAHYRKNEQMKFHHKPKVNDGTFDASTNQMIEIKTQREQAWNNYKDLTTTSGKYIFEQEKPKKIRQRILRVSQKYPNTTSTSFRKEESFFHYCKILPFLQTARKIVLRNRLLNVLLKLQGLTPESISQFEEPFIGNYSLTSQT</sequence>
<protein>
    <submittedName>
        <fullName evidence="1">Uncharacterized protein</fullName>
    </submittedName>
</protein>
<keyword evidence="2" id="KW-1185">Reference proteome</keyword>
<evidence type="ECO:0000313" key="1">
    <source>
        <dbReference type="EMBL" id="CAD1475815.1"/>
    </source>
</evidence>
<name>A0A6V7H7V6_9HYME</name>
<dbReference type="OrthoDB" id="7613034at2759"/>
<gene>
    <name evidence="1" type="ORF">MHI_LOCUS596093</name>
</gene>
<evidence type="ECO:0000313" key="2">
    <source>
        <dbReference type="Proteomes" id="UP000752696"/>
    </source>
</evidence>
<comment type="caution">
    <text evidence="1">The sequence shown here is derived from an EMBL/GenBank/DDBJ whole genome shotgun (WGS) entry which is preliminary data.</text>
</comment>
<proteinExistence type="predicted"/>
<dbReference type="EMBL" id="CAJDYZ010008769">
    <property type="protein sequence ID" value="CAD1475815.1"/>
    <property type="molecule type" value="Genomic_DNA"/>
</dbReference>
<accession>A0A6V7H7V6</accession>